<proteinExistence type="predicted"/>
<keyword evidence="3" id="KW-1185">Reference proteome</keyword>
<dbReference type="EMBL" id="JACHGT010000009">
    <property type="protein sequence ID" value="MBB6036521.1"/>
    <property type="molecule type" value="Genomic_DNA"/>
</dbReference>
<evidence type="ECO:0000256" key="1">
    <source>
        <dbReference type="SAM" id="MobiDB-lite"/>
    </source>
</evidence>
<sequence length="305" mass="32954">MGDDLEKPIARAIRRRDGDLYELAETAPERLTPFLPRLIAAGVVYPATLFRAADTAARRALIDRIDAGDPDDDLNHLLMALVQSSGPETAAAFLHWRDDPPPRAGELLVAPAHYLREGGRELDVDEPRELCSPSGYSLHTVDGPQIPEGETCHDCDGPLWTALDVDTASPEVAEALAHTAWHGRLRVDVCHRCDFTADVIYREVAPDGSCRRSPHSPSGAGEEADPPTARLAVGEPAGRFPGGSAIGGLPVWRDDARYPACPDCGRTMDYIAQIDLGDPWDDFLDGRLTFFLHGACGLAGMFAQG</sequence>
<gene>
    <name evidence="2" type="ORF">HNR73_004392</name>
</gene>
<evidence type="ECO:0008006" key="4">
    <source>
        <dbReference type="Google" id="ProtNLM"/>
    </source>
</evidence>
<dbReference type="AlphaFoldDB" id="A0A841FGS7"/>
<accession>A0A841FGS7</accession>
<organism evidence="2 3">
    <name type="scientific">Phytomonospora endophytica</name>
    <dbReference type="NCBI Taxonomy" id="714109"/>
    <lineage>
        <taxon>Bacteria</taxon>
        <taxon>Bacillati</taxon>
        <taxon>Actinomycetota</taxon>
        <taxon>Actinomycetes</taxon>
        <taxon>Micromonosporales</taxon>
        <taxon>Micromonosporaceae</taxon>
        <taxon>Phytomonospora</taxon>
    </lineage>
</organism>
<evidence type="ECO:0000313" key="2">
    <source>
        <dbReference type="EMBL" id="MBB6036521.1"/>
    </source>
</evidence>
<name>A0A841FGS7_9ACTN</name>
<feature type="region of interest" description="Disordered" evidence="1">
    <location>
        <begin position="207"/>
        <end position="239"/>
    </location>
</feature>
<dbReference type="Gene3D" id="2.30.320.10">
    <property type="entry name" value="YwqG-like"/>
    <property type="match status" value="1"/>
</dbReference>
<dbReference type="RefSeq" id="WP_184789361.1">
    <property type="nucleotide sequence ID" value="NZ_BONT01000030.1"/>
</dbReference>
<protein>
    <recommendedName>
        <fullName evidence="4">DUF1963 domain-containing protein</fullName>
    </recommendedName>
</protein>
<dbReference type="Proteomes" id="UP000548476">
    <property type="component" value="Unassembled WGS sequence"/>
</dbReference>
<evidence type="ECO:0000313" key="3">
    <source>
        <dbReference type="Proteomes" id="UP000548476"/>
    </source>
</evidence>
<reference evidence="2 3" key="1">
    <citation type="submission" date="2020-08" db="EMBL/GenBank/DDBJ databases">
        <title>Genomic Encyclopedia of Type Strains, Phase IV (KMG-IV): sequencing the most valuable type-strain genomes for metagenomic binning, comparative biology and taxonomic classification.</title>
        <authorList>
            <person name="Goeker M."/>
        </authorList>
    </citation>
    <scope>NUCLEOTIDE SEQUENCE [LARGE SCALE GENOMIC DNA]</scope>
    <source>
        <strain evidence="2 3">YIM 65646</strain>
    </source>
</reference>
<comment type="caution">
    <text evidence="2">The sequence shown here is derived from an EMBL/GenBank/DDBJ whole genome shotgun (WGS) entry which is preliminary data.</text>
</comment>